<proteinExistence type="predicted"/>
<dbReference type="AlphaFoldDB" id="A0A6V8HGA7"/>
<dbReference type="CDD" id="cd07379">
    <property type="entry name" value="MPP_239FB"/>
    <property type="match status" value="1"/>
</dbReference>
<sequence length="302" mass="33921">MSEHIKTRFLIMSDTHGHRPLSGPLTEHIDVVIHCGDLTDESKIEEFQKILQYLQELNADLKLVIAGNHDFTLDVPAFKKLVAYAAQPLEPELVRKTYGDYGEIRNLFLSADAQAANIILLNEGSYEFRLRNGALLRVYASPFTPSLSGDWGFQYHPSEGHDFEIPGTVDIVITHGPPKGILDRTDGRYAGCPRLFQAVARAKPRLHCFGHIHERWGGKLVTWMKSNSVPSHITHIENRQSTVLSNISQLETARQTSDLTYFSADCDVKKLNLQTLFINAALQGTSDITQIPWIVNVPLPRI</sequence>
<protein>
    <submittedName>
        <fullName evidence="2">Metallophosphoesterase domain protein</fullName>
    </submittedName>
</protein>
<dbReference type="Proteomes" id="UP000053095">
    <property type="component" value="Unassembled WGS sequence"/>
</dbReference>
<dbReference type="GO" id="GO:0016787">
    <property type="term" value="F:hydrolase activity"/>
    <property type="evidence" value="ECO:0007669"/>
    <property type="project" value="InterPro"/>
</dbReference>
<gene>
    <name evidence="2" type="ORF">TCE0_034r11783</name>
</gene>
<keyword evidence="3" id="KW-1185">Reference proteome</keyword>
<dbReference type="Gene3D" id="3.60.21.10">
    <property type="match status" value="1"/>
</dbReference>
<organism evidence="2 3">
    <name type="scientific">Talaromyces pinophilus</name>
    <name type="common">Penicillium pinophilum</name>
    <dbReference type="NCBI Taxonomy" id="128442"/>
    <lineage>
        <taxon>Eukaryota</taxon>
        <taxon>Fungi</taxon>
        <taxon>Dikarya</taxon>
        <taxon>Ascomycota</taxon>
        <taxon>Pezizomycotina</taxon>
        <taxon>Eurotiomycetes</taxon>
        <taxon>Eurotiomycetidae</taxon>
        <taxon>Eurotiales</taxon>
        <taxon>Trichocomaceae</taxon>
        <taxon>Talaromyces</taxon>
        <taxon>Talaromyces sect. Talaromyces</taxon>
    </lineage>
</organism>
<accession>A0A6V8HGA7</accession>
<feature type="domain" description="Calcineurin-like phosphoesterase" evidence="1">
    <location>
        <begin position="8"/>
        <end position="214"/>
    </location>
</feature>
<dbReference type="InterPro" id="IPR051693">
    <property type="entry name" value="UPF0046_metallophosphoest"/>
</dbReference>
<evidence type="ECO:0000313" key="2">
    <source>
        <dbReference type="EMBL" id="GAM39879.1"/>
    </source>
</evidence>
<comment type="caution">
    <text evidence="2">The sequence shown here is derived from an EMBL/GenBank/DDBJ whole genome shotgun (WGS) entry which is preliminary data.</text>
</comment>
<dbReference type="EMBL" id="DF933830">
    <property type="protein sequence ID" value="GAM39879.1"/>
    <property type="molecule type" value="Genomic_DNA"/>
</dbReference>
<dbReference type="Pfam" id="PF00149">
    <property type="entry name" value="Metallophos"/>
    <property type="match status" value="1"/>
</dbReference>
<dbReference type="PANTHER" id="PTHR12905:SF0">
    <property type="entry name" value="CALCINEURIN-LIKE PHOSPHOESTERASE DOMAIN-CONTAINING PROTEIN"/>
    <property type="match status" value="1"/>
</dbReference>
<evidence type="ECO:0000259" key="1">
    <source>
        <dbReference type="Pfam" id="PF00149"/>
    </source>
</evidence>
<dbReference type="PANTHER" id="PTHR12905">
    <property type="entry name" value="METALLOPHOSPHOESTERASE"/>
    <property type="match status" value="1"/>
</dbReference>
<dbReference type="InterPro" id="IPR029052">
    <property type="entry name" value="Metallo-depent_PP-like"/>
</dbReference>
<dbReference type="SUPFAM" id="SSF56300">
    <property type="entry name" value="Metallo-dependent phosphatases"/>
    <property type="match status" value="1"/>
</dbReference>
<dbReference type="InterPro" id="IPR004843">
    <property type="entry name" value="Calcineurin-like_PHP"/>
</dbReference>
<evidence type="ECO:0000313" key="3">
    <source>
        <dbReference type="Proteomes" id="UP000053095"/>
    </source>
</evidence>
<reference evidence="3" key="1">
    <citation type="journal article" date="2015" name="Genome Announc.">
        <title>Draft genome sequence of Talaromyces cellulolyticus strain Y-94, a source of lignocellulosic biomass-degrading enzymes.</title>
        <authorList>
            <person name="Fujii T."/>
            <person name="Koike H."/>
            <person name="Sawayama S."/>
            <person name="Yano S."/>
            <person name="Inoue H."/>
        </authorList>
    </citation>
    <scope>NUCLEOTIDE SEQUENCE [LARGE SCALE GENOMIC DNA]</scope>
    <source>
        <strain evidence="3">Y-94</strain>
    </source>
</reference>
<name>A0A6V8HGA7_TALPI</name>